<dbReference type="InterPro" id="IPR036188">
    <property type="entry name" value="FAD/NAD-bd_sf"/>
</dbReference>
<feature type="binding site" evidence="4">
    <location>
        <position position="226"/>
    </location>
    <ligand>
        <name>FAD</name>
        <dbReference type="ChEBI" id="CHEBI:57692"/>
    </ligand>
</feature>
<dbReference type="Gene3D" id="3.90.660.10">
    <property type="match status" value="1"/>
</dbReference>
<dbReference type="Gene3D" id="3.50.50.60">
    <property type="entry name" value="FAD/NAD(P)-binding domain"/>
    <property type="match status" value="1"/>
</dbReference>
<keyword evidence="7" id="KW-1185">Reference proteome</keyword>
<feature type="domain" description="Amine oxidase" evidence="5">
    <location>
        <begin position="7"/>
        <end position="435"/>
    </location>
</feature>
<comment type="cofactor">
    <cofactor evidence="1">
        <name>FAD</name>
        <dbReference type="ChEBI" id="CHEBI:57692"/>
    </cofactor>
</comment>
<evidence type="ECO:0000256" key="2">
    <source>
        <dbReference type="ARBA" id="ARBA00005995"/>
    </source>
</evidence>
<reference evidence="7" key="1">
    <citation type="submission" date="2017-06" db="EMBL/GenBank/DDBJ databases">
        <title>Complete Genome Sequence of Mycobacterium shigaense.</title>
        <authorList>
            <person name="Fukano H."/>
            <person name="Yoshida M."/>
            <person name="Kazumi Y."/>
            <person name="Ogura Y."/>
            <person name="Mitarai S."/>
            <person name="Hayashi T."/>
            <person name="Hoshino Y."/>
        </authorList>
    </citation>
    <scope>NUCLEOTIDE SEQUENCE [LARGE SCALE GENOMIC DNA]</scope>
    <source>
        <strain evidence="7">UN-152</strain>
    </source>
</reference>
<dbReference type="Gene3D" id="1.10.405.10">
    <property type="entry name" value="Guanine Nucleotide Dissociation Inhibitor, domain 1"/>
    <property type="match status" value="1"/>
</dbReference>
<dbReference type="PANTHER" id="PTHR43563">
    <property type="entry name" value="AMINE OXIDASE"/>
    <property type="match status" value="1"/>
</dbReference>
<feature type="binding site" evidence="4">
    <location>
        <position position="411"/>
    </location>
    <ligand>
        <name>FAD</name>
        <dbReference type="ChEBI" id="CHEBI:57692"/>
    </ligand>
</feature>
<dbReference type="PRINTS" id="PR00757">
    <property type="entry name" value="AMINEOXDASEF"/>
</dbReference>
<feature type="binding site" evidence="4">
    <location>
        <position position="331"/>
    </location>
    <ligand>
        <name>substrate</name>
    </ligand>
</feature>
<evidence type="ECO:0000256" key="3">
    <source>
        <dbReference type="ARBA" id="ARBA00023002"/>
    </source>
</evidence>
<protein>
    <submittedName>
        <fullName evidence="6">Putative flavin-containing monoamine oxidase AofH</fullName>
    </submittedName>
</protein>
<dbReference type="SUPFAM" id="SSF51905">
    <property type="entry name" value="FAD/NAD(P)-binding domain"/>
    <property type="match status" value="1"/>
</dbReference>
<dbReference type="Proteomes" id="UP000217736">
    <property type="component" value="Chromosome"/>
</dbReference>
<dbReference type="InterPro" id="IPR001613">
    <property type="entry name" value="Flavin_amine_oxidase"/>
</dbReference>
<gene>
    <name evidence="6" type="primary">aofH</name>
    <name evidence="6" type="ORF">MSG_01344</name>
</gene>
<dbReference type="EMBL" id="AP018164">
    <property type="protein sequence ID" value="BAX91502.1"/>
    <property type="molecule type" value="Genomic_DNA"/>
</dbReference>
<dbReference type="InterPro" id="IPR050703">
    <property type="entry name" value="Flavin_MAO"/>
</dbReference>
<name>A0A1Z4EEX1_9MYCO</name>
<evidence type="ECO:0000256" key="4">
    <source>
        <dbReference type="PIRSR" id="PIRSR601613-1"/>
    </source>
</evidence>
<keyword evidence="3" id="KW-0560">Oxidoreductase</keyword>
<accession>A0A1Z4EEX1</accession>
<organism evidence="6 7">
    <name type="scientific">Mycobacterium shigaense</name>
    <dbReference type="NCBI Taxonomy" id="722731"/>
    <lineage>
        <taxon>Bacteria</taxon>
        <taxon>Bacillati</taxon>
        <taxon>Actinomycetota</taxon>
        <taxon>Actinomycetes</taxon>
        <taxon>Mycobacteriales</taxon>
        <taxon>Mycobacteriaceae</taxon>
        <taxon>Mycobacterium</taxon>
        <taxon>Mycobacterium simiae complex</taxon>
    </lineage>
</organism>
<comment type="similarity">
    <text evidence="2">Belongs to the flavin monoamine oxidase family.</text>
</comment>
<dbReference type="InterPro" id="IPR002937">
    <property type="entry name" value="Amino_oxidase"/>
</dbReference>
<evidence type="ECO:0000313" key="7">
    <source>
        <dbReference type="Proteomes" id="UP000217736"/>
    </source>
</evidence>
<dbReference type="Pfam" id="PF01593">
    <property type="entry name" value="Amino_oxidase"/>
    <property type="match status" value="1"/>
</dbReference>
<proteinExistence type="inferred from homology"/>
<evidence type="ECO:0000256" key="1">
    <source>
        <dbReference type="ARBA" id="ARBA00001974"/>
    </source>
</evidence>
<dbReference type="PANTHER" id="PTHR43563:SF1">
    <property type="entry name" value="AMINE OXIDASE [FLAVIN-CONTAINING] B"/>
    <property type="match status" value="1"/>
</dbReference>
<sequence length="438" mass="47260">MVVGAGFAGLSAARELARHGCDVVVFEGRDRVGGRSFTGSVAGLPVDLGGTFVGPTQDAVLALAAELGVASTPTYHEGKNLIQWRGWTRSYHGTIPKLSLSGLIDIGRLRWQFERISRRIPVSAPWDARKARQLDGLSLGGWLRSAHATASSLDLMTIMARVTWGCELDDVSMLHAARYIHAAGGLDRMLDVENGAQQDWFPGGTQQIADAAAAELGDRVVLRARVHRIDRHDGGVTVTSARGRADAGYVIVAVPPAHRASIEFAPPLPAHYEQLAERWPQGRLSKAYAAYSTPFWRANGYSGQALSDKGPVFITFDVSPQADGPGILLGFVDARAFDSLPTDQRRQNTLRCFASLFGDEALTPLDYTDQRWGAEDFAPGGPTAAVPPGSWTRFGRWLREPVGPIHWAGTETADEWTGFLDGAVRSGQRAAADVIARL</sequence>
<dbReference type="GO" id="GO:0016491">
    <property type="term" value="F:oxidoreductase activity"/>
    <property type="evidence" value="ECO:0007669"/>
    <property type="project" value="UniProtKB-KW"/>
</dbReference>
<evidence type="ECO:0000259" key="5">
    <source>
        <dbReference type="Pfam" id="PF01593"/>
    </source>
</evidence>
<evidence type="ECO:0000313" key="6">
    <source>
        <dbReference type="EMBL" id="BAX91502.1"/>
    </source>
</evidence>
<dbReference type="AlphaFoldDB" id="A0A1Z4EEX1"/>
<dbReference type="KEGG" id="mshg:MSG_01344"/>
<dbReference type="SUPFAM" id="SSF54373">
    <property type="entry name" value="FAD-linked reductases, C-terminal domain"/>
    <property type="match status" value="1"/>
</dbReference>